<keyword evidence="2" id="KW-1185">Reference proteome</keyword>
<protein>
    <submittedName>
        <fullName evidence="1">Uncharacterized protein</fullName>
    </submittedName>
</protein>
<sequence length="623" mass="70193">MEGEASQFESSEMLASFLASTPLLSESWKLCGHANEAAHQSFVSNGVGGVCYVAFSGVQTVAGLDPGHQSLVGVDTAAPGLFPALQRYGGEGEEPVMVHAGMLSLFLSMFNSTNFQTQLIEIMKESKLVVFTGHSLGGTIASLSALWLLSHLQSTTTTTVLSISFGSPFLGNVSLSRAILQERWGGNFCHVVGKHDIVPRLLLAPLSPLTPHLHALLQYWNLCMTSPYFRHLGLQLSDEEKNSLYIFVLSSVEALARSGESLGRDSIWPFGNYVFCTNEGAICLDNAVAVLKMLHLLFATGSASSCIEDHLNYEAYVGLVSLEFLKSRGCADEELPESSYEVGVTLALCSSEIDCHEPIWGAAKDCLKTAKRMGHAPNIKSANLAKVLSKFTPLRAQIEWYKASCDESADQMGYYDTFKLRGASKKDNKVDMFRRKLAMFWDGLIQMLDTNQLPHDFHRRAKWVNSSHFYKLLVEPLDIAEYYRTGMHRENGHYMKHGRERRYEVFDKWWSNRKVGEEENKQRNRYASLTQDSCFWARVEEAKEWIENVRSERDSRKLALIWENIDKFEQYARDLVQRKEVSIDVLAANSSYCLWLKDLRELKSQLQQFSPQFPDFYGRGVVP</sequence>
<name>A0ACB7Z7C7_9ERIC</name>
<comment type="caution">
    <text evidence="1">The sequence shown here is derived from an EMBL/GenBank/DDBJ whole genome shotgun (WGS) entry which is preliminary data.</text>
</comment>
<organism evidence="1 2">
    <name type="scientific">Vaccinium darrowii</name>
    <dbReference type="NCBI Taxonomy" id="229202"/>
    <lineage>
        <taxon>Eukaryota</taxon>
        <taxon>Viridiplantae</taxon>
        <taxon>Streptophyta</taxon>
        <taxon>Embryophyta</taxon>
        <taxon>Tracheophyta</taxon>
        <taxon>Spermatophyta</taxon>
        <taxon>Magnoliopsida</taxon>
        <taxon>eudicotyledons</taxon>
        <taxon>Gunneridae</taxon>
        <taxon>Pentapetalae</taxon>
        <taxon>asterids</taxon>
        <taxon>Ericales</taxon>
        <taxon>Ericaceae</taxon>
        <taxon>Vaccinioideae</taxon>
        <taxon>Vaccinieae</taxon>
        <taxon>Vaccinium</taxon>
    </lineage>
</organism>
<reference evidence="1 2" key="1">
    <citation type="journal article" date="2021" name="Hortic Res">
        <title>High-quality reference genome and annotation aids understanding of berry development for evergreen blueberry (Vaccinium darrowii).</title>
        <authorList>
            <person name="Yu J."/>
            <person name="Hulse-Kemp A.M."/>
            <person name="Babiker E."/>
            <person name="Staton M."/>
        </authorList>
    </citation>
    <scope>NUCLEOTIDE SEQUENCE [LARGE SCALE GENOMIC DNA]</scope>
    <source>
        <strain evidence="2">cv. NJ 8807/NJ 8810</strain>
        <tissue evidence="1">Young leaf</tissue>
    </source>
</reference>
<dbReference type="Proteomes" id="UP000828048">
    <property type="component" value="Chromosome 4"/>
</dbReference>
<evidence type="ECO:0000313" key="2">
    <source>
        <dbReference type="Proteomes" id="UP000828048"/>
    </source>
</evidence>
<proteinExistence type="predicted"/>
<evidence type="ECO:0000313" key="1">
    <source>
        <dbReference type="EMBL" id="KAH7861480.1"/>
    </source>
</evidence>
<accession>A0ACB7Z7C7</accession>
<gene>
    <name evidence="1" type="ORF">Vadar_026711</name>
</gene>
<dbReference type="EMBL" id="CM037154">
    <property type="protein sequence ID" value="KAH7861480.1"/>
    <property type="molecule type" value="Genomic_DNA"/>
</dbReference>